<keyword evidence="3" id="KW-1185">Reference proteome</keyword>
<name>A0AAD6ASF5_9TELE</name>
<comment type="caution">
    <text evidence="2">The sequence shown here is derived from an EMBL/GenBank/DDBJ whole genome shotgun (WGS) entry which is preliminary data.</text>
</comment>
<feature type="compositionally biased region" description="Polar residues" evidence="1">
    <location>
        <begin position="256"/>
        <end position="277"/>
    </location>
</feature>
<sequence length="1154" mass="120725">MTLAPKDCTDQGPAKVVSLSLETQTEAEENAGTIADTALFASGSHILTSEEDQGKVSCEVADITASKLEINTPQGNTTLVLDTHSAKSAAVQENTEPFTNKQTTAVGLQADKTGTHVQTKVPKNLICAEQEAKQEPHSATTDPSKEATADVKKEPESMTLAPKDCTDQGPAKVVSLSLETQTEADGDEGDVVVTASIISVPHMHGSEEGQGNVSVEIILIEDMDVETEENNEEEGVKVEGTFSNAERRKVMEEADTQSSNATASSGGQDSNYNLESKSPSREISKDLELEGNVLVGFHDTLEEKIDRTESYNEIINITDQGAVLSITKSRKSILSLTDSDVALCLSDHEEIQSPTKPFACLSPETCLSPDETEVLMSITDQVFCPVDPEGDVKSSDSLMSPNHPDICLSPVEVEVCLSPNGEEKDKEVCLNLTEAIAHVRPVEKYVQSTKEEGQSLSFSSDHTLPGEDRNIKASVTVRDGDSLCFGLFQNSGGVEFGGPGGRRIIADKEGQLGFGDLYRKSVRDDKNPIESFKDTICIADKKDVQNLKEGGMCGSVGQKEIASMDGKVRGQKNNDWQVAKETSNSEQVCVRSASFVSLPANEGSSFSDLASNSGGSIMASSFVGTAANSSGRVSGNAEAVITTGVEGTFRQGSGDWRVYGGSLGCTSTTFPSTGSEESLSGNTLPVASRTEKGRFGSRGTGEWVVYGGSLGRKGSLDGGICSVASNPATSAPEKRRFGNRGKWESMVYGGSLGRESSLPRTGSEESLSVGRIPATSPPDTGRFGSGGSGESMVSSGSLKRSDSVTIPQSRDSQSTAMPLPTSPTGTERFGLRGSGEWRVYGQSSGRMSSNTLPNADSVERPFMAVRQATSPPRVQRFGSEDSGEWRVYGGSSGRLSSASNADRESVNANVGKVISPPSINTSTGRRLSSTGSGGRLSSGSVVRRSSSLGSGGSLSHSGSGSKLSSSPGSHRISSSGRFASTGSGDSTPVYSSANERRSTVGIVGRSGRGGTTNSQQAPSSGWLSSSPAGRRGMGSPGTSSKNSSGGSSDHISSRTDVRISGSPGSGGTKYTGGRVISSSIRPIRSTGSGAGGNKERISVCKMAALSISAAGRERIQERQRQAQQKQQASVTSPLVQHWLTTGVGDTGGKADDIL</sequence>
<evidence type="ECO:0000313" key="2">
    <source>
        <dbReference type="EMBL" id="KAJ4931108.1"/>
    </source>
</evidence>
<evidence type="ECO:0000313" key="3">
    <source>
        <dbReference type="Proteomes" id="UP001219934"/>
    </source>
</evidence>
<feature type="region of interest" description="Disordered" evidence="1">
    <location>
        <begin position="131"/>
        <end position="166"/>
    </location>
</feature>
<reference evidence="2" key="1">
    <citation type="submission" date="2022-11" db="EMBL/GenBank/DDBJ databases">
        <title>Chromosome-level genome of Pogonophryne albipinna.</title>
        <authorList>
            <person name="Jo E."/>
        </authorList>
    </citation>
    <scope>NUCLEOTIDE SEQUENCE</scope>
    <source>
        <strain evidence="2">SGF0006</strain>
        <tissue evidence="2">Muscle</tissue>
    </source>
</reference>
<accession>A0AAD6ASF5</accession>
<feature type="compositionally biased region" description="Low complexity" evidence="1">
    <location>
        <begin position="937"/>
        <end position="975"/>
    </location>
</feature>
<protein>
    <submittedName>
        <fullName evidence="2">Uncharacterized protein</fullName>
    </submittedName>
</protein>
<feature type="region of interest" description="Disordered" evidence="1">
    <location>
        <begin position="226"/>
        <end position="282"/>
    </location>
</feature>
<dbReference type="EMBL" id="JAPTMU010000015">
    <property type="protein sequence ID" value="KAJ4931108.1"/>
    <property type="molecule type" value="Genomic_DNA"/>
</dbReference>
<gene>
    <name evidence="2" type="ORF">JOQ06_025407</name>
</gene>
<feature type="compositionally biased region" description="Low complexity" evidence="1">
    <location>
        <begin position="1072"/>
        <end position="1087"/>
    </location>
</feature>
<organism evidence="2 3">
    <name type="scientific">Pogonophryne albipinna</name>
    <dbReference type="NCBI Taxonomy" id="1090488"/>
    <lineage>
        <taxon>Eukaryota</taxon>
        <taxon>Metazoa</taxon>
        <taxon>Chordata</taxon>
        <taxon>Craniata</taxon>
        <taxon>Vertebrata</taxon>
        <taxon>Euteleostomi</taxon>
        <taxon>Actinopterygii</taxon>
        <taxon>Neopterygii</taxon>
        <taxon>Teleostei</taxon>
        <taxon>Neoteleostei</taxon>
        <taxon>Acanthomorphata</taxon>
        <taxon>Eupercaria</taxon>
        <taxon>Perciformes</taxon>
        <taxon>Notothenioidei</taxon>
        <taxon>Pogonophryne</taxon>
    </lineage>
</organism>
<feature type="region of interest" description="Disordered" evidence="1">
    <location>
        <begin position="865"/>
        <end position="1094"/>
    </location>
</feature>
<dbReference type="Proteomes" id="UP001219934">
    <property type="component" value="Unassembled WGS sequence"/>
</dbReference>
<proteinExistence type="predicted"/>
<feature type="region of interest" description="Disordered" evidence="1">
    <location>
        <begin position="752"/>
        <end position="833"/>
    </location>
</feature>
<feature type="compositionally biased region" description="Low complexity" evidence="1">
    <location>
        <begin position="1036"/>
        <end position="1050"/>
    </location>
</feature>
<evidence type="ECO:0000256" key="1">
    <source>
        <dbReference type="SAM" id="MobiDB-lite"/>
    </source>
</evidence>
<feature type="compositionally biased region" description="Polar residues" evidence="1">
    <location>
        <begin position="1011"/>
        <end position="1027"/>
    </location>
</feature>
<dbReference type="AlphaFoldDB" id="A0AAD6ASF5"/>
<feature type="compositionally biased region" description="Polar residues" evidence="1">
    <location>
        <begin position="803"/>
        <end position="816"/>
    </location>
</feature>
<feature type="compositionally biased region" description="Polar residues" evidence="1">
    <location>
        <begin position="976"/>
        <end position="993"/>
    </location>
</feature>
<feature type="compositionally biased region" description="Basic and acidic residues" evidence="1">
    <location>
        <begin position="143"/>
        <end position="156"/>
    </location>
</feature>